<dbReference type="RefSeq" id="WP_078486231.1">
    <property type="nucleotide sequence ID" value="NZ_MPRJ01000018.1"/>
</dbReference>
<dbReference type="InterPro" id="IPR041489">
    <property type="entry name" value="PDZ_6"/>
</dbReference>
<keyword evidence="6 11" id="KW-0378">Hydrolase</keyword>
<keyword evidence="7 11" id="KW-0862">Zinc</keyword>
<dbReference type="Gene3D" id="2.30.42.10">
    <property type="match status" value="2"/>
</dbReference>
<keyword evidence="11" id="KW-0479">Metal-binding</keyword>
<keyword evidence="10 11" id="KW-0472">Membrane</keyword>
<evidence type="ECO:0000256" key="2">
    <source>
        <dbReference type="ARBA" id="ARBA00004141"/>
    </source>
</evidence>
<dbReference type="SMART" id="SM00228">
    <property type="entry name" value="PDZ"/>
    <property type="match status" value="2"/>
</dbReference>
<dbReference type="EC" id="3.4.24.-" evidence="11"/>
<evidence type="ECO:0000256" key="7">
    <source>
        <dbReference type="ARBA" id="ARBA00022833"/>
    </source>
</evidence>
<evidence type="ECO:0000256" key="11">
    <source>
        <dbReference type="RuleBase" id="RU362031"/>
    </source>
</evidence>
<dbReference type="OrthoDB" id="9782003at2"/>
<dbReference type="GO" id="GO:0016020">
    <property type="term" value="C:membrane"/>
    <property type="evidence" value="ECO:0007669"/>
    <property type="project" value="UniProtKB-SubCell"/>
</dbReference>
<feature type="transmembrane region" description="Helical" evidence="11">
    <location>
        <begin position="380"/>
        <end position="413"/>
    </location>
</feature>
<dbReference type="InterPro" id="IPR004387">
    <property type="entry name" value="Pept_M50_Zn"/>
</dbReference>
<evidence type="ECO:0000256" key="10">
    <source>
        <dbReference type="ARBA" id="ARBA00023136"/>
    </source>
</evidence>
<feature type="transmembrane region" description="Helical" evidence="11">
    <location>
        <begin position="434"/>
        <end position="453"/>
    </location>
</feature>
<evidence type="ECO:0000256" key="5">
    <source>
        <dbReference type="ARBA" id="ARBA00022692"/>
    </source>
</evidence>
<evidence type="ECO:0000259" key="12">
    <source>
        <dbReference type="PROSITE" id="PS50106"/>
    </source>
</evidence>
<keyword evidence="9 11" id="KW-0482">Metalloprotease</keyword>
<dbReference type="InterPro" id="IPR036034">
    <property type="entry name" value="PDZ_sf"/>
</dbReference>
<comment type="similarity">
    <text evidence="3 11">Belongs to the peptidase M50B family.</text>
</comment>
<organism evidence="13 14">
    <name type="scientific">Solemya velesiana gill symbiont</name>
    <dbReference type="NCBI Taxonomy" id="1918948"/>
    <lineage>
        <taxon>Bacteria</taxon>
        <taxon>Pseudomonadati</taxon>
        <taxon>Pseudomonadota</taxon>
        <taxon>Gammaproteobacteria</taxon>
        <taxon>sulfur-oxidizing symbionts</taxon>
    </lineage>
</organism>
<dbReference type="Proteomes" id="UP000190896">
    <property type="component" value="Unassembled WGS sequence"/>
</dbReference>
<dbReference type="GO" id="GO:0046872">
    <property type="term" value="F:metal ion binding"/>
    <property type="evidence" value="ECO:0007669"/>
    <property type="project" value="UniProtKB-KW"/>
</dbReference>
<sequence length="454" mass="49035">MDSFLFTVASFIVALGVLITVHEFGHFWVARKLGVKVLRFSIGFGKALWSRTGARDDTEYVIAAIPLGGYVKMLDEREGEVAEEEKARAFNRQSLSVRTAIVAAGPVFNFFFAIFAFWAIFVAGDDGTRPLVGEVKAESIAYSAGFRADDELISIGGRSTPTWESAVFALLSRSDSASPLEVVVRSADGFEESRHLPGGELVSLSENGNLLQGMGLTPKRPVVPPVIGELVPGEAASVAGIRSGDRILSVDGEHVPDWGEFLTYVRAHPGQKVELEVERGLERLSISLVVGSREANGETIDRIGAGVHIPEELYRDYRVEVRYGPVEAVGEAVVKTWDMSLFMLKMLGRMVTGEASVKNLSGPISIAQTAGKSASYGLVYFLKFLALISISLGVLNLLPIPVLDGGHLLFFLVEGVKGSPMSEEAQIQSQKIGMLILLALMGLAFYVDIARLLG</sequence>
<comment type="subcellular location">
    <subcellularLocation>
        <location evidence="2">Membrane</location>
        <topology evidence="2">Multi-pass membrane protein</topology>
    </subcellularLocation>
</comment>
<dbReference type="InterPro" id="IPR008915">
    <property type="entry name" value="Peptidase_M50"/>
</dbReference>
<dbReference type="Pfam" id="PF02163">
    <property type="entry name" value="Peptidase_M50"/>
    <property type="match status" value="1"/>
</dbReference>
<dbReference type="CDD" id="cd23081">
    <property type="entry name" value="cpPDZ_EcRseP-like"/>
    <property type="match status" value="1"/>
</dbReference>
<gene>
    <name evidence="13" type="ORF">BOW51_04015</name>
</gene>
<dbReference type="CDD" id="cd06163">
    <property type="entry name" value="S2P-M50_PDZ_RseP-like"/>
    <property type="match status" value="2"/>
</dbReference>
<evidence type="ECO:0000313" key="13">
    <source>
        <dbReference type="EMBL" id="OOZ37080.1"/>
    </source>
</evidence>
<protein>
    <recommendedName>
        <fullName evidence="11">Zinc metalloprotease</fullName>
        <ecNumber evidence="11">3.4.24.-</ecNumber>
    </recommendedName>
</protein>
<dbReference type="PANTHER" id="PTHR42837">
    <property type="entry name" value="REGULATOR OF SIGMA-E PROTEASE RSEP"/>
    <property type="match status" value="1"/>
</dbReference>
<dbReference type="InterPro" id="IPR001478">
    <property type="entry name" value="PDZ"/>
</dbReference>
<feature type="transmembrane region" description="Helical" evidence="11">
    <location>
        <begin position="6"/>
        <end position="29"/>
    </location>
</feature>
<dbReference type="EMBL" id="MPRJ01000018">
    <property type="protein sequence ID" value="OOZ37080.1"/>
    <property type="molecule type" value="Genomic_DNA"/>
</dbReference>
<name>A0A1T2KWF7_9GAMM</name>
<reference evidence="13 14" key="1">
    <citation type="submission" date="2016-11" db="EMBL/GenBank/DDBJ databases">
        <title>Mixed transmission modes and dynamic genome evolution in an obligate animal-bacterial symbiosis.</title>
        <authorList>
            <person name="Russell S.L."/>
            <person name="Corbett-Detig R.B."/>
            <person name="Cavanaugh C.M."/>
        </authorList>
    </citation>
    <scope>NUCLEOTIDE SEQUENCE [LARGE SCALE GENOMIC DNA]</scope>
    <source>
        <strain evidence="13">Se-Cadez</strain>
    </source>
</reference>
<dbReference type="AlphaFoldDB" id="A0A1T2KWF7"/>
<evidence type="ECO:0000256" key="6">
    <source>
        <dbReference type="ARBA" id="ARBA00022801"/>
    </source>
</evidence>
<comment type="cofactor">
    <cofactor evidence="1 11">
        <name>Zn(2+)</name>
        <dbReference type="ChEBI" id="CHEBI:29105"/>
    </cofactor>
</comment>
<keyword evidence="8 11" id="KW-1133">Transmembrane helix</keyword>
<dbReference type="GO" id="GO:0004222">
    <property type="term" value="F:metalloendopeptidase activity"/>
    <property type="evidence" value="ECO:0007669"/>
    <property type="project" value="InterPro"/>
</dbReference>
<keyword evidence="5 11" id="KW-0812">Transmembrane</keyword>
<dbReference type="SUPFAM" id="SSF50156">
    <property type="entry name" value="PDZ domain-like"/>
    <property type="match status" value="2"/>
</dbReference>
<evidence type="ECO:0000256" key="1">
    <source>
        <dbReference type="ARBA" id="ARBA00001947"/>
    </source>
</evidence>
<evidence type="ECO:0000313" key="14">
    <source>
        <dbReference type="Proteomes" id="UP000190896"/>
    </source>
</evidence>
<dbReference type="NCBIfam" id="NF008046">
    <property type="entry name" value="PRK10779.1"/>
    <property type="match status" value="1"/>
</dbReference>
<comment type="caution">
    <text evidence="13">The sequence shown here is derived from an EMBL/GenBank/DDBJ whole genome shotgun (WGS) entry which is preliminary data.</text>
</comment>
<dbReference type="PANTHER" id="PTHR42837:SF2">
    <property type="entry name" value="MEMBRANE METALLOPROTEASE ARASP2, CHLOROPLASTIC-RELATED"/>
    <property type="match status" value="1"/>
</dbReference>
<evidence type="ECO:0000256" key="8">
    <source>
        <dbReference type="ARBA" id="ARBA00022989"/>
    </source>
</evidence>
<dbReference type="Pfam" id="PF17820">
    <property type="entry name" value="PDZ_6"/>
    <property type="match status" value="1"/>
</dbReference>
<evidence type="ECO:0000256" key="9">
    <source>
        <dbReference type="ARBA" id="ARBA00023049"/>
    </source>
</evidence>
<feature type="transmembrane region" description="Helical" evidence="11">
    <location>
        <begin position="100"/>
        <end position="121"/>
    </location>
</feature>
<dbReference type="NCBIfam" id="TIGR00054">
    <property type="entry name" value="RIP metalloprotease RseP"/>
    <property type="match status" value="1"/>
</dbReference>
<evidence type="ECO:0000256" key="4">
    <source>
        <dbReference type="ARBA" id="ARBA00022670"/>
    </source>
</evidence>
<evidence type="ECO:0000256" key="3">
    <source>
        <dbReference type="ARBA" id="ARBA00007931"/>
    </source>
</evidence>
<proteinExistence type="inferred from homology"/>
<dbReference type="PROSITE" id="PS50106">
    <property type="entry name" value="PDZ"/>
    <property type="match status" value="1"/>
</dbReference>
<dbReference type="GO" id="GO:0006508">
    <property type="term" value="P:proteolysis"/>
    <property type="evidence" value="ECO:0007669"/>
    <property type="project" value="UniProtKB-KW"/>
</dbReference>
<keyword evidence="14" id="KW-1185">Reference proteome</keyword>
<accession>A0A1T2KWF7</accession>
<keyword evidence="4 13" id="KW-0645">Protease</keyword>
<feature type="domain" description="PDZ" evidence="12">
    <location>
        <begin position="201"/>
        <end position="255"/>
    </location>
</feature>